<protein>
    <submittedName>
        <fullName evidence="2">Uncharacterized protein</fullName>
    </submittedName>
</protein>
<dbReference type="Proteomes" id="UP000595220">
    <property type="component" value="Chromosome"/>
</dbReference>
<name>A0AAQ0BWZ1_9ACTO</name>
<keyword evidence="1" id="KW-0812">Transmembrane</keyword>
<dbReference type="EMBL" id="CP066065">
    <property type="protein sequence ID" value="QQC43178.1"/>
    <property type="molecule type" value="Genomic_DNA"/>
</dbReference>
<keyword evidence="1" id="KW-1133">Transmembrane helix</keyword>
<dbReference type="RefSeq" id="WP_074633547.1">
    <property type="nucleotide sequence ID" value="NZ_CP066065.1"/>
</dbReference>
<evidence type="ECO:0000256" key="1">
    <source>
        <dbReference type="SAM" id="Phobius"/>
    </source>
</evidence>
<keyword evidence="1" id="KW-0472">Membrane</keyword>
<evidence type="ECO:0000313" key="3">
    <source>
        <dbReference type="Proteomes" id="UP000595220"/>
    </source>
</evidence>
<keyword evidence="3" id="KW-1185">Reference proteome</keyword>
<feature type="transmembrane region" description="Helical" evidence="1">
    <location>
        <begin position="6"/>
        <end position="28"/>
    </location>
</feature>
<sequence length="145" mass="14770">MGEEGRVGLLVAAGCAFVCLLMCTTIVLTEIAMQDRRLVSCADALAGAGAGGASASPLYSGGRVGVDETVARSRVDLAHEELSASICRVGDGVSVAWVSVDSSEVEVAVRAHPRVSLLPPVLRGAVIPELARTSSARVRGASQAP</sequence>
<evidence type="ECO:0000313" key="2">
    <source>
        <dbReference type="EMBL" id="QQC43178.1"/>
    </source>
</evidence>
<gene>
    <name evidence="2" type="ORF">I6H42_05015</name>
</gene>
<accession>A0AAQ0BWZ1</accession>
<proteinExistence type="predicted"/>
<reference evidence="2 3" key="1">
    <citation type="submission" date="2020-12" db="EMBL/GenBank/DDBJ databases">
        <title>FDA dAtabase for Regulatory Grade micrObial Sequences (FDA-ARGOS): Supporting development and validation of Infectious Disease Dx tests.</title>
        <authorList>
            <person name="Sproer C."/>
            <person name="Gronow S."/>
            <person name="Severitt S."/>
            <person name="Schroder I."/>
            <person name="Tallon L."/>
            <person name="Sadzewicz L."/>
            <person name="Zhao X."/>
            <person name="Boylan J."/>
            <person name="Ott S."/>
            <person name="Bowen H."/>
            <person name="Vavikolanu K."/>
            <person name="Mehta A."/>
            <person name="Aluvathingal J."/>
            <person name="Nadendla S."/>
            <person name="Lowell S."/>
            <person name="Myers T."/>
            <person name="Yan Y."/>
            <person name="Sichtig H."/>
        </authorList>
    </citation>
    <scope>NUCLEOTIDE SEQUENCE [LARGE SCALE GENOMIC DNA]</scope>
    <source>
        <strain evidence="2 3">FDAARGOS_985</strain>
    </source>
</reference>
<organism evidence="2 3">
    <name type="scientific">Schaalia meyeri</name>
    <dbReference type="NCBI Taxonomy" id="52773"/>
    <lineage>
        <taxon>Bacteria</taxon>
        <taxon>Bacillati</taxon>
        <taxon>Actinomycetota</taxon>
        <taxon>Actinomycetes</taxon>
        <taxon>Actinomycetales</taxon>
        <taxon>Actinomycetaceae</taxon>
        <taxon>Schaalia</taxon>
    </lineage>
</organism>
<dbReference type="AlphaFoldDB" id="A0AAQ0BWZ1"/>